<keyword evidence="3" id="KW-1185">Reference proteome</keyword>
<feature type="signal peptide" evidence="1">
    <location>
        <begin position="1"/>
        <end position="18"/>
    </location>
</feature>
<evidence type="ECO:0000313" key="3">
    <source>
        <dbReference type="Proteomes" id="UP000823046"/>
    </source>
</evidence>
<protein>
    <submittedName>
        <fullName evidence="2">Uncharacterized protein</fullName>
    </submittedName>
</protein>
<accession>A0ABQ7J4V9</accession>
<evidence type="ECO:0000256" key="1">
    <source>
        <dbReference type="SAM" id="SignalP"/>
    </source>
</evidence>
<sequence length="415" mass="44879">MDHFCFIALLLACTAAEGEKARCGANANCFIISGVPTCHCVVDTLSGLSTAGNPYKACTWDISGTWQLFSYIDKNTGFSREILNPTTNEPFVIRMDRTDALLKTKYMLGAIFIITALTSFSLGFCGRAFLDANDNTSIIFEQSEGFLDQNGRSILLRTPLLDTTLVKLHHKYTDRYDLKGKWQKSDGSDVDIKELKKPEKWPNRRKTTLTKKGRSYWYNDISFGAPLLRLSMGIFLDTTLEPEKAAFNSDARFVQVGWYGALRYGSNRINIYSPADGKQIFTFLRIDTFPPLPAIGPSALGQTMIQQVTQTANDTEDSAVAGLLGQFGLGNATNALTPSIPTSGIFGTSLGNEGSANSPLAAAGNILAGLTGIGGSATLPSGAISSNVSPLVSQFSNIFALSIPSENLTNQVIRT</sequence>
<evidence type="ECO:0000313" key="2">
    <source>
        <dbReference type="EMBL" id="KAF8819008.1"/>
    </source>
</evidence>
<name>A0ABQ7J4V9_9APIC</name>
<dbReference type="EMBL" id="JADAQX010001040">
    <property type="protein sequence ID" value="KAF8819008.1"/>
    <property type="molecule type" value="Genomic_DNA"/>
</dbReference>
<gene>
    <name evidence="2" type="ORF">IE077_000258</name>
</gene>
<dbReference type="Proteomes" id="UP000823046">
    <property type="component" value="Unassembled WGS sequence"/>
</dbReference>
<feature type="chain" id="PRO_5046653909" evidence="1">
    <location>
        <begin position="19"/>
        <end position="415"/>
    </location>
</feature>
<reference evidence="2 3" key="1">
    <citation type="journal article" date="2020" name="bioRxiv">
        <title>Metabolic contributions of an alphaproteobacterial endosymbiont in the apicomplexan Cardiosporidium cionae.</title>
        <authorList>
            <person name="Hunter E.S."/>
            <person name="Paight C.J."/>
            <person name="Lane C.E."/>
        </authorList>
    </citation>
    <scope>NUCLEOTIDE SEQUENCE [LARGE SCALE GENOMIC DNA]</scope>
    <source>
        <strain evidence="2">ESH_2018</strain>
    </source>
</reference>
<proteinExistence type="predicted"/>
<comment type="caution">
    <text evidence="2">The sequence shown here is derived from an EMBL/GenBank/DDBJ whole genome shotgun (WGS) entry which is preliminary data.</text>
</comment>
<organism evidence="2 3">
    <name type="scientific">Cardiosporidium cionae</name>
    <dbReference type="NCBI Taxonomy" id="476202"/>
    <lineage>
        <taxon>Eukaryota</taxon>
        <taxon>Sar</taxon>
        <taxon>Alveolata</taxon>
        <taxon>Apicomplexa</taxon>
        <taxon>Aconoidasida</taxon>
        <taxon>Nephromycida</taxon>
        <taxon>Cardiosporidium</taxon>
    </lineage>
</organism>
<keyword evidence="1" id="KW-0732">Signal</keyword>